<dbReference type="EMBL" id="JAUZVZ010000025">
    <property type="protein sequence ID" value="MDP4537443.1"/>
    <property type="molecule type" value="Genomic_DNA"/>
</dbReference>
<proteinExistence type="predicted"/>
<dbReference type="Proteomes" id="UP001231616">
    <property type="component" value="Unassembled WGS sequence"/>
</dbReference>
<gene>
    <name evidence="2" type="ORF">Q3O60_14715</name>
</gene>
<evidence type="ECO:0000313" key="2">
    <source>
        <dbReference type="EMBL" id="MDP4537443.1"/>
    </source>
</evidence>
<evidence type="ECO:0000256" key="1">
    <source>
        <dbReference type="SAM" id="MobiDB-lite"/>
    </source>
</evidence>
<organism evidence="2 3">
    <name type="scientific">Alkalimonas collagenimarina</name>
    <dbReference type="NCBI Taxonomy" id="400390"/>
    <lineage>
        <taxon>Bacteria</taxon>
        <taxon>Pseudomonadati</taxon>
        <taxon>Pseudomonadota</taxon>
        <taxon>Gammaproteobacteria</taxon>
        <taxon>Alkalimonas</taxon>
    </lineage>
</organism>
<sequence>MIAVTGTVTSAAFAELKQQMALRTAEQAEREAKSLKSEAADKRQEARDIAEEARNLQLASGQAQNRADSAIASLPPENLLQRLDSQFSSIISAQEPQNEVAAESEQIGSEDNAPGNSPGNVETSVQGGSARSINMLGQATGGTIDILV</sequence>
<evidence type="ECO:0000313" key="3">
    <source>
        <dbReference type="Proteomes" id="UP001231616"/>
    </source>
</evidence>
<feature type="region of interest" description="Disordered" evidence="1">
    <location>
        <begin position="91"/>
        <end position="128"/>
    </location>
</feature>
<accession>A0ABT9H2K3</accession>
<feature type="compositionally biased region" description="Polar residues" evidence="1">
    <location>
        <begin position="106"/>
        <end position="128"/>
    </location>
</feature>
<name>A0ABT9H2K3_9GAMM</name>
<feature type="compositionally biased region" description="Polar residues" evidence="1">
    <location>
        <begin position="57"/>
        <end position="67"/>
    </location>
</feature>
<keyword evidence="3" id="KW-1185">Reference proteome</keyword>
<feature type="region of interest" description="Disordered" evidence="1">
    <location>
        <begin position="28"/>
        <end position="72"/>
    </location>
</feature>
<feature type="compositionally biased region" description="Basic and acidic residues" evidence="1">
    <location>
        <begin position="28"/>
        <end position="54"/>
    </location>
</feature>
<dbReference type="RefSeq" id="WP_305894706.1">
    <property type="nucleotide sequence ID" value="NZ_JAUZVZ010000025.1"/>
</dbReference>
<protein>
    <submittedName>
        <fullName evidence="2">Uncharacterized protein</fullName>
    </submittedName>
</protein>
<reference evidence="2 3" key="1">
    <citation type="submission" date="2023-08" db="EMBL/GenBank/DDBJ databases">
        <authorList>
            <person name="Joshi A."/>
            <person name="Thite S."/>
        </authorList>
    </citation>
    <scope>NUCLEOTIDE SEQUENCE [LARGE SCALE GENOMIC DNA]</scope>
    <source>
        <strain evidence="2 3">AC40</strain>
    </source>
</reference>
<comment type="caution">
    <text evidence="2">The sequence shown here is derived from an EMBL/GenBank/DDBJ whole genome shotgun (WGS) entry which is preliminary data.</text>
</comment>